<dbReference type="InterPro" id="IPR004358">
    <property type="entry name" value="Sig_transdc_His_kin-like_C"/>
</dbReference>
<feature type="region of interest" description="Disordered" evidence="7">
    <location>
        <begin position="568"/>
        <end position="595"/>
    </location>
</feature>
<proteinExistence type="predicted"/>
<evidence type="ECO:0000256" key="3">
    <source>
        <dbReference type="ARBA" id="ARBA00022553"/>
    </source>
</evidence>
<evidence type="ECO:0000256" key="7">
    <source>
        <dbReference type="SAM" id="MobiDB-lite"/>
    </source>
</evidence>
<dbReference type="PROSITE" id="PS50110">
    <property type="entry name" value="RESPONSE_REGULATORY"/>
    <property type="match status" value="1"/>
</dbReference>
<dbReference type="PRINTS" id="PR00344">
    <property type="entry name" value="BCTRLSENSOR"/>
</dbReference>
<dbReference type="SMART" id="SM00387">
    <property type="entry name" value="HATPase_c"/>
    <property type="match status" value="1"/>
</dbReference>
<dbReference type="InterPro" id="IPR005467">
    <property type="entry name" value="His_kinase_dom"/>
</dbReference>
<dbReference type="PANTHER" id="PTHR43047">
    <property type="entry name" value="TWO-COMPONENT HISTIDINE PROTEIN KINASE"/>
    <property type="match status" value="1"/>
</dbReference>
<dbReference type="InterPro" id="IPR001789">
    <property type="entry name" value="Sig_transdc_resp-reg_receiver"/>
</dbReference>
<name>A0A0P1BH87_9BASI</name>
<dbReference type="GO" id="GO:0000155">
    <property type="term" value="F:phosphorelay sensor kinase activity"/>
    <property type="evidence" value="ECO:0007669"/>
    <property type="project" value="InterPro"/>
</dbReference>
<evidence type="ECO:0000259" key="9">
    <source>
        <dbReference type="PROSITE" id="PS50110"/>
    </source>
</evidence>
<dbReference type="InterPro" id="IPR036890">
    <property type="entry name" value="HATPase_C_sf"/>
</dbReference>
<dbReference type="GO" id="GO:0005886">
    <property type="term" value="C:plasma membrane"/>
    <property type="evidence" value="ECO:0007669"/>
    <property type="project" value="TreeGrafter"/>
</dbReference>
<protein>
    <recommendedName>
        <fullName evidence="2">histidine kinase</fullName>
        <ecNumber evidence="2">2.7.13.3</ecNumber>
    </recommendedName>
</protein>
<keyword evidence="11" id="KW-1185">Reference proteome</keyword>
<dbReference type="GO" id="GO:0009927">
    <property type="term" value="F:histidine phosphotransfer kinase activity"/>
    <property type="evidence" value="ECO:0007669"/>
    <property type="project" value="TreeGrafter"/>
</dbReference>
<dbReference type="SUPFAM" id="SSF52172">
    <property type="entry name" value="CheY-like"/>
    <property type="match status" value="1"/>
</dbReference>
<dbReference type="STRING" id="401625.A0A0P1BH87"/>
<dbReference type="SMART" id="SM00448">
    <property type="entry name" value="REC"/>
    <property type="match status" value="1"/>
</dbReference>
<dbReference type="Pfam" id="PF02518">
    <property type="entry name" value="HATPase_c"/>
    <property type="match status" value="1"/>
</dbReference>
<dbReference type="InterPro" id="IPR003594">
    <property type="entry name" value="HATPase_dom"/>
</dbReference>
<dbReference type="Pfam" id="PF00072">
    <property type="entry name" value="Response_reg"/>
    <property type="match status" value="1"/>
</dbReference>
<dbReference type="OrthoDB" id="21225at2759"/>
<dbReference type="CDD" id="cd17546">
    <property type="entry name" value="REC_hyHK_CKI1_RcsC-like"/>
    <property type="match status" value="1"/>
</dbReference>
<evidence type="ECO:0000256" key="6">
    <source>
        <dbReference type="PROSITE-ProRule" id="PRU00169"/>
    </source>
</evidence>
<feature type="modified residue" description="4-aspartylphosphate" evidence="6">
    <location>
        <position position="703"/>
    </location>
</feature>
<feature type="region of interest" description="Disordered" evidence="7">
    <location>
        <begin position="617"/>
        <end position="643"/>
    </location>
</feature>
<keyword evidence="5 10" id="KW-0418">Kinase</keyword>
<evidence type="ECO:0000256" key="4">
    <source>
        <dbReference type="ARBA" id="ARBA00022679"/>
    </source>
</evidence>
<evidence type="ECO:0000259" key="8">
    <source>
        <dbReference type="PROSITE" id="PS50109"/>
    </source>
</evidence>
<feature type="region of interest" description="Disordered" evidence="7">
    <location>
        <begin position="84"/>
        <end position="122"/>
    </location>
</feature>
<keyword evidence="4" id="KW-0808">Transferase</keyword>
<evidence type="ECO:0000313" key="10">
    <source>
        <dbReference type="EMBL" id="CEH15126.1"/>
    </source>
</evidence>
<feature type="compositionally biased region" description="Polar residues" evidence="7">
    <location>
        <begin position="1"/>
        <end position="13"/>
    </location>
</feature>
<evidence type="ECO:0000313" key="11">
    <source>
        <dbReference type="Proteomes" id="UP000054845"/>
    </source>
</evidence>
<dbReference type="InterPro" id="IPR003661">
    <property type="entry name" value="HisK_dim/P_dom"/>
</dbReference>
<dbReference type="SUPFAM" id="SSF55874">
    <property type="entry name" value="ATPase domain of HSP90 chaperone/DNA topoisomerase II/histidine kinase"/>
    <property type="match status" value="1"/>
</dbReference>
<evidence type="ECO:0000256" key="5">
    <source>
        <dbReference type="ARBA" id="ARBA00022777"/>
    </source>
</evidence>
<dbReference type="EMBL" id="CCYA01000252">
    <property type="protein sequence ID" value="CEH15126.1"/>
    <property type="molecule type" value="Genomic_DNA"/>
</dbReference>
<reference evidence="10 11" key="1">
    <citation type="submission" date="2014-09" db="EMBL/GenBank/DDBJ databases">
        <authorList>
            <person name="Magalhaes I.L.F."/>
            <person name="Oliveira U."/>
            <person name="Santos F.R."/>
            <person name="Vidigal T.H.D.A."/>
            <person name="Brescovit A.D."/>
            <person name="Santos A.J."/>
        </authorList>
    </citation>
    <scope>NUCLEOTIDE SEQUENCE [LARGE SCALE GENOMIC DNA]</scope>
</reference>
<feature type="compositionally biased region" description="Polar residues" evidence="7">
    <location>
        <begin position="568"/>
        <end position="588"/>
    </location>
</feature>
<sequence length="803" mass="86428">MSTKAEIAQASTSRLDDAGPSAPRSCCPIPISSNADLVLPDRPNLAERLASDAMAQAGEEMKVLPGPSSEALDRLEPVYHVDGDQIHNRSRPPSMANGPPLPSLGTDSDGSGRQSNPHTPKEGVDKALIELIQTVQHELRTPLHGMLALIESIRADVEASATPVPDTSSASLLGPKFDSVTTLHRRVVGILDDFADFATETMAARTSEILCLTQADEPVDLGQLLDDVATDMWNAQVNEIRTEQGVDARLPPPPELILQIDTNLRGWKSLVSPSALKRVCAKLISNGLRFTRRDGFVEVSLSSYHTEGPDGQKFVQISVEDNGDGMTEDFISESLFQPFAKADVFKSGAGLSMALCSSIVRHLGGSMQVSSDKGRGTVIAVIIPVEDLPLPMANRGLSSSPSQLVYLHGFEGVGLTRLAGAISGQLATFGNLYTSTQLEECDYLLLPEEVCYDTEGGIDAILSHAKPGIRVGVLQAHESAGIEFACLKKSGILPTFVTRKPFGPSSFSRLLDLVESKPNLELAKAVRSISEDHIGAHGEGRLSNEDLGRKDAALERSICEIAAPTAMTAVSSQGQSSRPAINTSPSSSRTKDLVFSPETVDEVLRAPVPVPAMLAPRAAAGDSKSTASTSPNDTGVARSERGSILSTSTTQPFMCLVAEDNPLNLRILTQMLRQAHIRFCTAADGMEAVEQFREHAPAVTLLDINMPRMDGWEAAKKMRDVEANDPDLRLHKRRIVAVTALGDEYSKQRGLEECGMDAWYTKPLKMKELKADLQLWMQQWKAGSPGEIVSAPSYAENVEFATE</sequence>
<dbReference type="Gene3D" id="3.30.565.10">
    <property type="entry name" value="Histidine kinase-like ATPase, C-terminal domain"/>
    <property type="match status" value="1"/>
</dbReference>
<feature type="compositionally biased region" description="Polar residues" evidence="7">
    <location>
        <begin position="105"/>
        <end position="118"/>
    </location>
</feature>
<evidence type="ECO:0000256" key="1">
    <source>
        <dbReference type="ARBA" id="ARBA00000085"/>
    </source>
</evidence>
<dbReference type="AlphaFoldDB" id="A0A0P1BH87"/>
<feature type="region of interest" description="Disordered" evidence="7">
    <location>
        <begin position="1"/>
        <end position="37"/>
    </location>
</feature>
<dbReference type="Gene3D" id="3.40.50.2300">
    <property type="match status" value="1"/>
</dbReference>
<keyword evidence="3 6" id="KW-0597">Phosphoprotein</keyword>
<dbReference type="PROSITE" id="PS50109">
    <property type="entry name" value="HIS_KIN"/>
    <property type="match status" value="1"/>
</dbReference>
<accession>A0A0P1BH87</accession>
<dbReference type="InterPro" id="IPR011006">
    <property type="entry name" value="CheY-like_superfamily"/>
</dbReference>
<evidence type="ECO:0000256" key="2">
    <source>
        <dbReference type="ARBA" id="ARBA00012438"/>
    </source>
</evidence>
<dbReference type="Proteomes" id="UP000054845">
    <property type="component" value="Unassembled WGS sequence"/>
</dbReference>
<feature type="domain" description="Histidine kinase" evidence="8">
    <location>
        <begin position="134"/>
        <end position="387"/>
    </location>
</feature>
<dbReference type="EC" id="2.7.13.3" evidence="2"/>
<dbReference type="PANTHER" id="PTHR43047:SF72">
    <property type="entry name" value="OSMOSENSING HISTIDINE PROTEIN KINASE SLN1"/>
    <property type="match status" value="1"/>
</dbReference>
<feature type="compositionally biased region" description="Polar residues" evidence="7">
    <location>
        <begin position="623"/>
        <end position="633"/>
    </location>
</feature>
<organism evidence="10 11">
    <name type="scientific">Ceraceosorus bombacis</name>
    <dbReference type="NCBI Taxonomy" id="401625"/>
    <lineage>
        <taxon>Eukaryota</taxon>
        <taxon>Fungi</taxon>
        <taxon>Dikarya</taxon>
        <taxon>Basidiomycota</taxon>
        <taxon>Ustilaginomycotina</taxon>
        <taxon>Exobasidiomycetes</taxon>
        <taxon>Ceraceosorales</taxon>
        <taxon>Ceraceosoraceae</taxon>
        <taxon>Ceraceosorus</taxon>
    </lineage>
</organism>
<dbReference type="SMART" id="SM00388">
    <property type="entry name" value="HisKA"/>
    <property type="match status" value="1"/>
</dbReference>
<feature type="domain" description="Response regulatory" evidence="9">
    <location>
        <begin position="654"/>
        <end position="777"/>
    </location>
</feature>
<comment type="catalytic activity">
    <reaction evidence="1">
        <text>ATP + protein L-histidine = ADP + protein N-phospho-L-histidine.</text>
        <dbReference type="EC" id="2.7.13.3"/>
    </reaction>
</comment>
<dbReference type="CDD" id="cd00082">
    <property type="entry name" value="HisKA"/>
    <property type="match status" value="1"/>
</dbReference>